<feature type="domain" description="ABM" evidence="1">
    <location>
        <begin position="22"/>
        <end position="111"/>
    </location>
</feature>
<reference evidence="2 3" key="1">
    <citation type="submission" date="2018-12" db="EMBL/GenBank/DDBJ databases">
        <title>Complete genome sequence of Iodobacter sp. H11R3.</title>
        <authorList>
            <person name="Bae J.-W."/>
        </authorList>
    </citation>
    <scope>NUCLEOTIDE SEQUENCE [LARGE SCALE GENOMIC DNA]</scope>
    <source>
        <strain evidence="2 3">H11R3</strain>
    </source>
</reference>
<dbReference type="PANTHER" id="PTHR33336:SF3">
    <property type="entry name" value="ABM DOMAIN-CONTAINING PROTEIN"/>
    <property type="match status" value="1"/>
</dbReference>
<sequence>MVGPVSPPPSNSNKHRPHTMSMYIFATLESLPHTVEEVRAVLRNMAVSSRQEPGCLHYQLLQSAEQPTLLHVFEEYKDAESISAHQASPHYQNYRQIISDKLARQPSVTIMTSLLTDRSGH</sequence>
<evidence type="ECO:0000259" key="1">
    <source>
        <dbReference type="PROSITE" id="PS51725"/>
    </source>
</evidence>
<keyword evidence="2" id="KW-0503">Monooxygenase</keyword>
<dbReference type="PROSITE" id="PS51725">
    <property type="entry name" value="ABM"/>
    <property type="match status" value="1"/>
</dbReference>
<dbReference type="AlphaFoldDB" id="A0A3S8ZNP2"/>
<accession>A0A3S8ZNP2</accession>
<dbReference type="PANTHER" id="PTHR33336">
    <property type="entry name" value="QUINOL MONOOXYGENASE YGIN-RELATED"/>
    <property type="match status" value="1"/>
</dbReference>
<organism evidence="2 3">
    <name type="scientific">Iodobacter ciconiae</name>
    <dbReference type="NCBI Taxonomy" id="2496266"/>
    <lineage>
        <taxon>Bacteria</taxon>
        <taxon>Pseudomonadati</taxon>
        <taxon>Pseudomonadota</taxon>
        <taxon>Betaproteobacteria</taxon>
        <taxon>Neisseriales</taxon>
        <taxon>Chitinibacteraceae</taxon>
        <taxon>Iodobacter</taxon>
    </lineage>
</organism>
<dbReference type="KEGG" id="iod:EJO50_00285"/>
<keyword evidence="2" id="KW-0560">Oxidoreductase</keyword>
<dbReference type="OrthoDB" id="9812192at2"/>
<dbReference type="SUPFAM" id="SSF54909">
    <property type="entry name" value="Dimeric alpha+beta barrel"/>
    <property type="match status" value="1"/>
</dbReference>
<dbReference type="Proteomes" id="UP000282438">
    <property type="component" value="Chromosome"/>
</dbReference>
<evidence type="ECO:0000313" key="3">
    <source>
        <dbReference type="Proteomes" id="UP000282438"/>
    </source>
</evidence>
<name>A0A3S8ZNP2_9NEIS</name>
<dbReference type="GO" id="GO:0004497">
    <property type="term" value="F:monooxygenase activity"/>
    <property type="evidence" value="ECO:0007669"/>
    <property type="project" value="UniProtKB-KW"/>
</dbReference>
<dbReference type="InterPro" id="IPR050744">
    <property type="entry name" value="AI-2_Isomerase_LsrG"/>
</dbReference>
<keyword evidence="3" id="KW-1185">Reference proteome</keyword>
<dbReference type="EMBL" id="CP034433">
    <property type="protein sequence ID" value="AZN35060.1"/>
    <property type="molecule type" value="Genomic_DNA"/>
</dbReference>
<gene>
    <name evidence="2" type="ORF">EJO50_00285</name>
</gene>
<protein>
    <submittedName>
        <fullName evidence="2">Antibiotic biosynthesis monooxygenase</fullName>
    </submittedName>
</protein>
<dbReference type="Gene3D" id="3.30.70.100">
    <property type="match status" value="1"/>
</dbReference>
<evidence type="ECO:0000313" key="2">
    <source>
        <dbReference type="EMBL" id="AZN35060.1"/>
    </source>
</evidence>
<dbReference type="Pfam" id="PF03992">
    <property type="entry name" value="ABM"/>
    <property type="match status" value="1"/>
</dbReference>
<proteinExistence type="predicted"/>
<dbReference type="InterPro" id="IPR011008">
    <property type="entry name" value="Dimeric_a/b-barrel"/>
</dbReference>
<dbReference type="InterPro" id="IPR007138">
    <property type="entry name" value="ABM_dom"/>
</dbReference>